<proteinExistence type="predicted"/>
<reference evidence="1" key="1">
    <citation type="submission" date="2019-12" db="EMBL/GenBank/DDBJ databases">
        <title>Novel species isolated from a subtropical stream in China.</title>
        <authorList>
            <person name="Lu H."/>
        </authorList>
    </citation>
    <scope>NUCLEOTIDE SEQUENCE [LARGE SCALE GENOMIC DNA]</scope>
    <source>
        <strain evidence="1">FT93W</strain>
    </source>
</reference>
<dbReference type="RefSeq" id="WP_161035183.1">
    <property type="nucleotide sequence ID" value="NZ_WWCL01000002.1"/>
</dbReference>
<dbReference type="Proteomes" id="UP000444316">
    <property type="component" value="Unassembled WGS sequence"/>
</dbReference>
<comment type="caution">
    <text evidence="1">The sequence shown here is derived from an EMBL/GenBank/DDBJ whole genome shotgun (WGS) entry which is preliminary data.</text>
</comment>
<protein>
    <submittedName>
        <fullName evidence="1">Uncharacterized protein</fullName>
    </submittedName>
</protein>
<name>A0A845HXL5_9BURK</name>
<gene>
    <name evidence="1" type="ORF">GTP23_11140</name>
</gene>
<accession>A0A845HXL5</accession>
<evidence type="ECO:0000313" key="1">
    <source>
        <dbReference type="EMBL" id="MYN45602.1"/>
    </source>
</evidence>
<evidence type="ECO:0000313" key="2">
    <source>
        <dbReference type="Proteomes" id="UP000444316"/>
    </source>
</evidence>
<dbReference type="AlphaFoldDB" id="A0A845HXL5"/>
<sequence>MASLSLDLAAIHYSQLQAAIGRRSAYHCWIESAHDASGQRILVDLTFRHNRMFAEENGYRWSARHPPDFLWGPMADYVLTASFDALPATFPEGKVWYSESVHGELWMLGQLTLHENAIVMLTREVLRLYVERGGVLASAAQN</sequence>
<dbReference type="EMBL" id="WWCL01000002">
    <property type="protein sequence ID" value="MYN45602.1"/>
    <property type="molecule type" value="Genomic_DNA"/>
</dbReference>
<keyword evidence="2" id="KW-1185">Reference proteome</keyword>
<organism evidence="1 2">
    <name type="scientific">Duganella fentianensis</name>
    <dbReference type="NCBI Taxonomy" id="2692177"/>
    <lineage>
        <taxon>Bacteria</taxon>
        <taxon>Pseudomonadati</taxon>
        <taxon>Pseudomonadota</taxon>
        <taxon>Betaproteobacteria</taxon>
        <taxon>Burkholderiales</taxon>
        <taxon>Oxalobacteraceae</taxon>
        <taxon>Telluria group</taxon>
        <taxon>Duganella</taxon>
    </lineage>
</organism>